<dbReference type="SUPFAM" id="SSF52058">
    <property type="entry name" value="L domain-like"/>
    <property type="match status" value="1"/>
</dbReference>
<evidence type="ECO:0000313" key="1">
    <source>
        <dbReference type="EnsemblMetazoa" id="ACHR008169-PA"/>
    </source>
</evidence>
<evidence type="ECO:0000313" key="2">
    <source>
        <dbReference type="Proteomes" id="UP000075881"/>
    </source>
</evidence>
<dbReference type="InterPro" id="IPR032675">
    <property type="entry name" value="LRR_dom_sf"/>
</dbReference>
<organism evidence="1 2">
    <name type="scientific">Anopheles christyi</name>
    <dbReference type="NCBI Taxonomy" id="43041"/>
    <lineage>
        <taxon>Eukaryota</taxon>
        <taxon>Metazoa</taxon>
        <taxon>Ecdysozoa</taxon>
        <taxon>Arthropoda</taxon>
        <taxon>Hexapoda</taxon>
        <taxon>Insecta</taxon>
        <taxon>Pterygota</taxon>
        <taxon>Neoptera</taxon>
        <taxon>Endopterygota</taxon>
        <taxon>Diptera</taxon>
        <taxon>Nematocera</taxon>
        <taxon>Culicoidea</taxon>
        <taxon>Culicidae</taxon>
        <taxon>Anophelinae</taxon>
        <taxon>Anopheles</taxon>
    </lineage>
</organism>
<dbReference type="VEuPathDB" id="VectorBase:ACHR008169"/>
<protein>
    <recommendedName>
        <fullName evidence="3">Leucine rich immune protein (Coil-less)</fullName>
    </recommendedName>
</protein>
<dbReference type="EnsemblMetazoa" id="ACHR008169-RA">
    <property type="protein sequence ID" value="ACHR008169-PA"/>
    <property type="gene ID" value="ACHR008169"/>
</dbReference>
<name>A0A182KBN2_9DIPT</name>
<reference evidence="1" key="2">
    <citation type="submission" date="2020-05" db="UniProtKB">
        <authorList>
            <consortium name="EnsemblMetazoa"/>
        </authorList>
    </citation>
    <scope>IDENTIFICATION</scope>
    <source>
        <strain evidence="1">ACHKN1017</strain>
    </source>
</reference>
<dbReference type="Proteomes" id="UP000075881">
    <property type="component" value="Unassembled WGS sequence"/>
</dbReference>
<dbReference type="AlphaFoldDB" id="A0A182KBN2"/>
<keyword evidence="2" id="KW-1185">Reference proteome</keyword>
<evidence type="ECO:0008006" key="3">
    <source>
        <dbReference type="Google" id="ProtNLM"/>
    </source>
</evidence>
<proteinExistence type="predicted"/>
<dbReference type="Gene3D" id="3.80.10.10">
    <property type="entry name" value="Ribonuclease Inhibitor"/>
    <property type="match status" value="1"/>
</dbReference>
<reference evidence="2" key="1">
    <citation type="submission" date="2013-03" db="EMBL/GenBank/DDBJ databases">
        <title>The Genome Sequence of Anopheles christyi ACHKN1017.</title>
        <authorList>
            <consortium name="The Broad Institute Genomics Platform"/>
            <person name="Neafsey D.E."/>
            <person name="Besansky N."/>
            <person name="Walker B."/>
            <person name="Young S.K."/>
            <person name="Zeng Q."/>
            <person name="Gargeya S."/>
            <person name="Fitzgerald M."/>
            <person name="Haas B."/>
            <person name="Abouelleil A."/>
            <person name="Allen A.W."/>
            <person name="Alvarado L."/>
            <person name="Arachchi H.M."/>
            <person name="Berlin A.M."/>
            <person name="Chapman S.B."/>
            <person name="Gainer-Dewar J."/>
            <person name="Goldberg J."/>
            <person name="Griggs A."/>
            <person name="Gujja S."/>
            <person name="Hansen M."/>
            <person name="Howarth C."/>
            <person name="Imamovic A."/>
            <person name="Ireland A."/>
            <person name="Larimer J."/>
            <person name="McCowan C."/>
            <person name="Murphy C."/>
            <person name="Pearson M."/>
            <person name="Poon T.W."/>
            <person name="Priest M."/>
            <person name="Roberts A."/>
            <person name="Saif S."/>
            <person name="Shea T."/>
            <person name="Sisk P."/>
            <person name="Sykes S."/>
            <person name="Wortman J."/>
            <person name="Nusbaum C."/>
            <person name="Birren B."/>
        </authorList>
    </citation>
    <scope>NUCLEOTIDE SEQUENCE [LARGE SCALE GENOMIC DNA]</scope>
    <source>
        <strain evidence="2">ACHKN1017</strain>
    </source>
</reference>
<accession>A0A182KBN2</accession>
<sequence>MTSDGGQKLRRALKKQEIVHIDKMICFWKILNLSNNLIRQLIPVTGRSGRTLSFEQLLISDNQLELLDMAVFVSMPLLSDRPLYLEESNCARGSVDTCYTAQSVPVRLAVAYLELSDNKITTFNIAGCDMPNITSLFLDDNRLTVIPSIFERYAKTRIIMDGNPLSCNTLLPFKDRLTNDQLRKEQRSVSMECVTTSSFLVDETVKVCCDK</sequence>